<evidence type="ECO:0000256" key="6">
    <source>
        <dbReference type="ARBA" id="ARBA00022692"/>
    </source>
</evidence>
<keyword evidence="12" id="KW-1185">Reference proteome</keyword>
<dbReference type="EMBL" id="BAAAVV010000003">
    <property type="protein sequence ID" value="GAA3164230.1"/>
    <property type="molecule type" value="Genomic_DNA"/>
</dbReference>
<keyword evidence="4 10" id="KW-1003">Cell membrane</keyword>
<keyword evidence="9 10" id="KW-0472">Membrane</keyword>
<keyword evidence="5 10" id="KW-0145">Chemotaxis</keyword>
<evidence type="ECO:0000313" key="11">
    <source>
        <dbReference type="EMBL" id="GAA3164230.1"/>
    </source>
</evidence>
<evidence type="ECO:0000256" key="7">
    <source>
        <dbReference type="ARBA" id="ARBA00022779"/>
    </source>
</evidence>
<dbReference type="Proteomes" id="UP001499924">
    <property type="component" value="Unassembled WGS sequence"/>
</dbReference>
<evidence type="ECO:0000313" key="12">
    <source>
        <dbReference type="Proteomes" id="UP001499924"/>
    </source>
</evidence>
<evidence type="ECO:0000256" key="10">
    <source>
        <dbReference type="RuleBase" id="RU364125"/>
    </source>
</evidence>
<reference evidence="12" key="1">
    <citation type="journal article" date="2019" name="Int. J. Syst. Evol. Microbiol.">
        <title>The Global Catalogue of Microorganisms (GCM) 10K type strain sequencing project: providing services to taxonomists for standard genome sequencing and annotation.</title>
        <authorList>
            <consortium name="The Broad Institute Genomics Platform"/>
            <consortium name="The Broad Institute Genome Sequencing Center for Infectious Disease"/>
            <person name="Wu L."/>
            <person name="Ma J."/>
        </authorList>
    </citation>
    <scope>NUCLEOTIDE SEQUENCE [LARGE SCALE GENOMIC DNA]</scope>
    <source>
        <strain evidence="12">JCM 15614</strain>
    </source>
</reference>
<dbReference type="RefSeq" id="WP_344688188.1">
    <property type="nucleotide sequence ID" value="NZ_BAAAVV010000003.1"/>
</dbReference>
<comment type="similarity">
    <text evidence="3 10">Belongs to the FliL family.</text>
</comment>
<feature type="transmembrane region" description="Helical" evidence="10">
    <location>
        <begin position="22"/>
        <end position="41"/>
    </location>
</feature>
<evidence type="ECO:0000256" key="5">
    <source>
        <dbReference type="ARBA" id="ARBA00022500"/>
    </source>
</evidence>
<sequence length="148" mass="15324">MSKSEIAAESPNAGVRSGRKKFLVLGLILGVAAAGAAWFFVSGKSAVGEEPPAHGEVVSLDPVAINLAGGGYLKVGVALHLTEDASAAEGGQPDSAVARDLIIGQFSQASPVDVHGAREALKESLEQKIIEAYGEAVLEIYYTEYVTQ</sequence>
<dbReference type="InterPro" id="IPR005503">
    <property type="entry name" value="FliL"/>
</dbReference>
<evidence type="ECO:0000256" key="3">
    <source>
        <dbReference type="ARBA" id="ARBA00008281"/>
    </source>
</evidence>
<keyword evidence="7 10" id="KW-0283">Flagellar rotation</keyword>
<comment type="function">
    <text evidence="1 10">Controls the rotational direction of flagella during chemotaxis.</text>
</comment>
<evidence type="ECO:0000256" key="1">
    <source>
        <dbReference type="ARBA" id="ARBA00002254"/>
    </source>
</evidence>
<evidence type="ECO:0000256" key="2">
    <source>
        <dbReference type="ARBA" id="ARBA00004162"/>
    </source>
</evidence>
<dbReference type="Pfam" id="PF03748">
    <property type="entry name" value="FliL"/>
    <property type="match status" value="1"/>
</dbReference>
<gene>
    <name evidence="11" type="ORF">GCM10010531_15520</name>
</gene>
<protein>
    <recommendedName>
        <fullName evidence="10">Flagellar protein FliL</fullName>
    </recommendedName>
</protein>
<comment type="caution">
    <text evidence="11">The sequence shown here is derived from an EMBL/GenBank/DDBJ whole genome shotgun (WGS) entry which is preliminary data.</text>
</comment>
<proteinExistence type="inferred from homology"/>
<keyword evidence="6 10" id="KW-0812">Transmembrane</keyword>
<evidence type="ECO:0000256" key="9">
    <source>
        <dbReference type="ARBA" id="ARBA00023136"/>
    </source>
</evidence>
<evidence type="ECO:0000256" key="8">
    <source>
        <dbReference type="ARBA" id="ARBA00022989"/>
    </source>
</evidence>
<accession>A0ABP6P1D2</accession>
<keyword evidence="8 10" id="KW-1133">Transmembrane helix</keyword>
<evidence type="ECO:0000256" key="4">
    <source>
        <dbReference type="ARBA" id="ARBA00022475"/>
    </source>
</evidence>
<organism evidence="11 12">
    <name type="scientific">Blastococcus jejuensis</name>
    <dbReference type="NCBI Taxonomy" id="351224"/>
    <lineage>
        <taxon>Bacteria</taxon>
        <taxon>Bacillati</taxon>
        <taxon>Actinomycetota</taxon>
        <taxon>Actinomycetes</taxon>
        <taxon>Geodermatophilales</taxon>
        <taxon>Geodermatophilaceae</taxon>
        <taxon>Blastococcus</taxon>
    </lineage>
</organism>
<comment type="subcellular location">
    <subcellularLocation>
        <location evidence="2">Cell membrane</location>
        <topology evidence="2">Single-pass membrane protein</topology>
    </subcellularLocation>
</comment>
<name>A0ABP6P1D2_9ACTN</name>